<reference evidence="2 3" key="1">
    <citation type="submission" date="2020-05" db="EMBL/GenBank/DDBJ databases">
        <title>Genomic Encyclopedia of Type Strains, Phase IV (KMG-V): Genome sequencing to study the core and pangenomes of soil and plant-associated prokaryotes.</title>
        <authorList>
            <person name="Whitman W."/>
        </authorList>
    </citation>
    <scope>NUCLEOTIDE SEQUENCE [LARGE SCALE GENOMIC DNA]</scope>
    <source>
        <strain evidence="2 3">C29</strain>
    </source>
</reference>
<dbReference type="RefSeq" id="WP_173803849.1">
    <property type="nucleotide sequence ID" value="NZ_JABSNM010000002.1"/>
</dbReference>
<dbReference type="Pfam" id="PF03235">
    <property type="entry name" value="GmrSD_N"/>
    <property type="match status" value="1"/>
</dbReference>
<organism evidence="2 3">
    <name type="scientific">Sphaerotilus uruguayifluvii</name>
    <dbReference type="NCBI Taxonomy" id="2735897"/>
    <lineage>
        <taxon>Bacteria</taxon>
        <taxon>Pseudomonadati</taxon>
        <taxon>Pseudomonadota</taxon>
        <taxon>Betaproteobacteria</taxon>
        <taxon>Burkholderiales</taxon>
        <taxon>Sphaerotilaceae</taxon>
        <taxon>Sphaerotilus</taxon>
    </lineage>
</organism>
<gene>
    <name evidence="2" type="ORF">HNQ01_000600</name>
</gene>
<dbReference type="EMBL" id="JABSNM010000002">
    <property type="protein sequence ID" value="NRT54890.1"/>
    <property type="molecule type" value="Genomic_DNA"/>
</dbReference>
<accession>A0ABX2G0E2</accession>
<evidence type="ECO:0000313" key="2">
    <source>
        <dbReference type="EMBL" id="NRT54890.1"/>
    </source>
</evidence>
<evidence type="ECO:0000259" key="1">
    <source>
        <dbReference type="Pfam" id="PF03235"/>
    </source>
</evidence>
<sequence length="558" mass="61984">MHAVSSSEPPELLEARPEARAFKIEDLMQQIRAGRLRIPSFQRRLAWDRNDARKLVDSLYRGYPVGTLLFWESEAQAERLQWGEWRLEAPYLPNALLVVDGQQRLVSLARILLTSDEDGDDFTLLFDLDKCSFHAPSPTLHVEADPGRWLPLNRILDSERLFAWLFDHAGSRERREQALLLGKRLREYDIPAYVVRSGSEATLREIFGRLNSSGKRLSDAEVFDALNGARAGQSKASLKALVTTLAASTEFGCIDEDLLYRLVRVVQGMDVIVGGTAEPLRLAPQTAPDVFARTEALADRVIRFVRLDAGIAHHDLLPYRLPLVTLGKFFLHHPQPRPRSRELLARWLWRGALDGSHTGNTVATRSALDRIDPHDEEGSVQRLLGMVARQPVPGPSTGERFNFRHATAKLMSLALLDLEPRDLRTGEPIDIGYWLDRRGDETTGAAADPPFAQILRSAAAAPDALRSVANRLVHPGSAGLKALLIRTTDADVLASHAITAQAHAALLAGDDAGFLRARAERLALHLPPFFARHARWEASDRPSLASLCVPEDDDEEAP</sequence>
<comment type="caution">
    <text evidence="2">The sequence shown here is derived from an EMBL/GenBank/DDBJ whole genome shotgun (WGS) entry which is preliminary data.</text>
</comment>
<dbReference type="PANTHER" id="PTHR37292:SF2">
    <property type="entry name" value="DUF262 DOMAIN-CONTAINING PROTEIN"/>
    <property type="match status" value="1"/>
</dbReference>
<dbReference type="PANTHER" id="PTHR37292">
    <property type="entry name" value="VNG6097C"/>
    <property type="match status" value="1"/>
</dbReference>
<evidence type="ECO:0000313" key="3">
    <source>
        <dbReference type="Proteomes" id="UP001516061"/>
    </source>
</evidence>
<proteinExistence type="predicted"/>
<dbReference type="InterPro" id="IPR004919">
    <property type="entry name" value="GmrSD_N"/>
</dbReference>
<dbReference type="Proteomes" id="UP001516061">
    <property type="component" value="Unassembled WGS sequence"/>
</dbReference>
<name>A0ABX2G0E2_9BURK</name>
<keyword evidence="3" id="KW-1185">Reference proteome</keyword>
<protein>
    <recommendedName>
        <fullName evidence="1">GmrSD restriction endonucleases N-terminal domain-containing protein</fullName>
    </recommendedName>
</protein>
<feature type="domain" description="GmrSD restriction endonucleases N-terminal" evidence="1">
    <location>
        <begin position="24"/>
        <end position="225"/>
    </location>
</feature>